<proteinExistence type="inferred from homology"/>
<gene>
    <name evidence="5" type="ORF">A3L25_015175</name>
</gene>
<reference evidence="5 6" key="1">
    <citation type="submission" date="2016-04" db="EMBL/GenBank/DDBJ databases">
        <authorList>
            <person name="Qiu J."/>
        </authorList>
    </citation>
    <scope>NUCLEOTIDE SEQUENCE [LARGE SCALE GENOMIC DNA]</scope>
    <source>
        <strain evidence="5 6">JQ581</strain>
    </source>
</reference>
<comment type="similarity">
    <text evidence="1">Belongs to the metallo-beta-lactamase superfamily.</text>
</comment>
<dbReference type="AlphaFoldDB" id="A0AAP9SS72"/>
<dbReference type="GO" id="GO:0046872">
    <property type="term" value="F:metal ion binding"/>
    <property type="evidence" value="ECO:0007669"/>
    <property type="project" value="UniProtKB-KW"/>
</dbReference>
<dbReference type="SUPFAM" id="SSF56281">
    <property type="entry name" value="Metallo-hydrolase/oxidoreductase"/>
    <property type="match status" value="1"/>
</dbReference>
<reference evidence="5 6" key="2">
    <citation type="submission" date="2020-04" db="EMBL/GenBank/DDBJ databases">
        <title>Complete genome sequence of Pseudomonas putida strain JQ581.</title>
        <authorList>
            <person name="Mu Y."/>
        </authorList>
    </citation>
    <scope>NUCLEOTIDE SEQUENCE [LARGE SCALE GENOMIC DNA]</scope>
    <source>
        <strain evidence="5 6">JQ581</strain>
    </source>
</reference>
<name>A0AAP9SS72_PSEPU</name>
<evidence type="ECO:0000256" key="4">
    <source>
        <dbReference type="ARBA" id="ARBA00022833"/>
    </source>
</evidence>
<accession>A0AAP9SS72</accession>
<evidence type="ECO:0000256" key="3">
    <source>
        <dbReference type="ARBA" id="ARBA00022801"/>
    </source>
</evidence>
<dbReference type="GO" id="GO:0016787">
    <property type="term" value="F:hydrolase activity"/>
    <property type="evidence" value="ECO:0007669"/>
    <property type="project" value="UniProtKB-KW"/>
</dbReference>
<dbReference type="PANTHER" id="PTHR42978">
    <property type="entry name" value="QUORUM-QUENCHING LACTONASE YTNP-RELATED-RELATED"/>
    <property type="match status" value="1"/>
</dbReference>
<keyword evidence="2" id="KW-0479">Metal-binding</keyword>
<dbReference type="EMBL" id="CP050951">
    <property type="protein sequence ID" value="QJQ13572.1"/>
    <property type="molecule type" value="Genomic_DNA"/>
</dbReference>
<dbReference type="CDD" id="cd16281">
    <property type="entry name" value="metallo-hydrolase-like_MBL-fold"/>
    <property type="match status" value="1"/>
</dbReference>
<organism evidence="5 6">
    <name type="scientific">Pseudomonas putida</name>
    <name type="common">Arthrobacter siderocapsulatus</name>
    <dbReference type="NCBI Taxonomy" id="303"/>
    <lineage>
        <taxon>Bacteria</taxon>
        <taxon>Pseudomonadati</taxon>
        <taxon>Pseudomonadota</taxon>
        <taxon>Gammaproteobacteria</taxon>
        <taxon>Pseudomonadales</taxon>
        <taxon>Pseudomonadaceae</taxon>
        <taxon>Pseudomonas</taxon>
    </lineage>
</organism>
<dbReference type="Proteomes" id="UP000076857">
    <property type="component" value="Chromosome"/>
</dbReference>
<protein>
    <submittedName>
        <fullName evidence="5">MBL fold metallo-hydrolase</fullName>
    </submittedName>
</protein>
<dbReference type="InterPro" id="IPR036866">
    <property type="entry name" value="RibonucZ/Hydroxyglut_hydro"/>
</dbReference>
<dbReference type="InterPro" id="IPR051013">
    <property type="entry name" value="MBL_superfamily_lactonases"/>
</dbReference>
<keyword evidence="3" id="KW-0378">Hydrolase</keyword>
<evidence type="ECO:0000256" key="1">
    <source>
        <dbReference type="ARBA" id="ARBA00007749"/>
    </source>
</evidence>
<evidence type="ECO:0000313" key="6">
    <source>
        <dbReference type="Proteomes" id="UP000076857"/>
    </source>
</evidence>
<keyword evidence="4" id="KW-0862">Zinc</keyword>
<evidence type="ECO:0000313" key="5">
    <source>
        <dbReference type="EMBL" id="QJQ13572.1"/>
    </source>
</evidence>
<dbReference type="Gene3D" id="3.60.15.10">
    <property type="entry name" value="Ribonuclease Z/Hydroxyacylglutathione hydrolase-like"/>
    <property type="match status" value="1"/>
</dbReference>
<sequence>MPCRLTSMVGATRQLDGGVLFGSTPRRRWAQWLQPDQHNLVELPSRALLVQEQGRNILVLAGSELLLPSAPRSCSCQPRPVSLLDGLARHGLGENDIDLVLLTHLQAWPSPALSRLIDDGGVLRVLFPRARYLTGMEHWRRALHPHPHDRSRFIPWLLRQLEHSGRLVLAGEGTSPYLGSGWHLHLSDGHTRGQLLPEITLPGGPLLFAGDLIPASPWLDLSVTSGCDRNPEALIGEKERLLDYLVHNRGRLFLPRDPQHAIVRVLRDRQSRYAAYDHTESYSRQEA</sequence>
<evidence type="ECO:0000256" key="2">
    <source>
        <dbReference type="ARBA" id="ARBA00022723"/>
    </source>
</evidence>
<dbReference type="PANTHER" id="PTHR42978:SF6">
    <property type="entry name" value="QUORUM-QUENCHING LACTONASE YTNP-RELATED"/>
    <property type="match status" value="1"/>
</dbReference>